<dbReference type="SMART" id="SM00831">
    <property type="entry name" value="Cation_ATPase_N"/>
    <property type="match status" value="1"/>
</dbReference>
<protein>
    <submittedName>
        <fullName evidence="12">Cation-transporting P-type ATPase N-terminal domain-containing protein</fullName>
    </submittedName>
</protein>
<dbReference type="GO" id="GO:0005524">
    <property type="term" value="F:ATP binding"/>
    <property type="evidence" value="ECO:0007669"/>
    <property type="project" value="UniProtKB-KW"/>
</dbReference>
<dbReference type="InterPro" id="IPR023214">
    <property type="entry name" value="HAD_sf"/>
</dbReference>
<dbReference type="AlphaFoldDB" id="A0A914DN19"/>
<keyword evidence="5" id="KW-0067">ATP-binding</keyword>
<dbReference type="GO" id="GO:0005886">
    <property type="term" value="C:plasma membrane"/>
    <property type="evidence" value="ECO:0007669"/>
    <property type="project" value="UniProtKB-SubCell"/>
</dbReference>
<dbReference type="GO" id="GO:0030007">
    <property type="term" value="P:intracellular potassium ion homeostasis"/>
    <property type="evidence" value="ECO:0007669"/>
    <property type="project" value="TreeGrafter"/>
</dbReference>
<dbReference type="GO" id="GO:1990573">
    <property type="term" value="P:potassium ion import across plasma membrane"/>
    <property type="evidence" value="ECO:0007669"/>
    <property type="project" value="TreeGrafter"/>
</dbReference>
<evidence type="ECO:0000256" key="9">
    <source>
        <dbReference type="SAM" id="Phobius"/>
    </source>
</evidence>
<dbReference type="NCBIfam" id="TIGR01494">
    <property type="entry name" value="ATPase_P-type"/>
    <property type="match status" value="1"/>
</dbReference>
<evidence type="ECO:0000256" key="7">
    <source>
        <dbReference type="ARBA" id="ARBA00023136"/>
    </source>
</evidence>
<dbReference type="SUPFAM" id="SSF81660">
    <property type="entry name" value="Metal cation-transporting ATPase, ATP-binding domain N"/>
    <property type="match status" value="1"/>
</dbReference>
<dbReference type="Pfam" id="PF13246">
    <property type="entry name" value="Cation_ATPase"/>
    <property type="match status" value="1"/>
</dbReference>
<dbReference type="SUPFAM" id="SSF56784">
    <property type="entry name" value="HAD-like"/>
    <property type="match status" value="1"/>
</dbReference>
<dbReference type="InterPro" id="IPR050510">
    <property type="entry name" value="Cation_transp_ATPase_P-type"/>
</dbReference>
<dbReference type="InterPro" id="IPR008250">
    <property type="entry name" value="ATPase_P-typ_transduc_dom_A_sf"/>
</dbReference>
<feature type="region of interest" description="Disordered" evidence="8">
    <location>
        <begin position="694"/>
        <end position="755"/>
    </location>
</feature>
<keyword evidence="7 9" id="KW-0472">Membrane</keyword>
<evidence type="ECO:0000256" key="8">
    <source>
        <dbReference type="SAM" id="MobiDB-lite"/>
    </source>
</evidence>
<dbReference type="SUPFAM" id="SSF81665">
    <property type="entry name" value="Calcium ATPase, transmembrane domain M"/>
    <property type="match status" value="1"/>
</dbReference>
<dbReference type="GO" id="GO:0005391">
    <property type="term" value="F:P-type sodium:potassium-exchanging transporter activity"/>
    <property type="evidence" value="ECO:0007669"/>
    <property type="project" value="TreeGrafter"/>
</dbReference>
<feature type="compositionally biased region" description="Polar residues" evidence="8">
    <location>
        <begin position="732"/>
        <end position="753"/>
    </location>
</feature>
<dbReference type="Pfam" id="PF00690">
    <property type="entry name" value="Cation_ATPase_N"/>
    <property type="match status" value="1"/>
</dbReference>
<dbReference type="InterPro" id="IPR004014">
    <property type="entry name" value="ATPase_P-typ_cation-transptr_N"/>
</dbReference>
<dbReference type="InterPro" id="IPR036412">
    <property type="entry name" value="HAD-like_sf"/>
</dbReference>
<evidence type="ECO:0000313" key="11">
    <source>
        <dbReference type="Proteomes" id="UP000887540"/>
    </source>
</evidence>
<dbReference type="GO" id="GO:0006883">
    <property type="term" value="P:intracellular sodium ion homeostasis"/>
    <property type="evidence" value="ECO:0007669"/>
    <property type="project" value="TreeGrafter"/>
</dbReference>
<evidence type="ECO:0000256" key="1">
    <source>
        <dbReference type="ARBA" id="ARBA00004651"/>
    </source>
</evidence>
<dbReference type="GO" id="GO:1902600">
    <property type="term" value="P:proton transmembrane transport"/>
    <property type="evidence" value="ECO:0007669"/>
    <property type="project" value="TreeGrafter"/>
</dbReference>
<feature type="transmembrane region" description="Helical" evidence="9">
    <location>
        <begin position="129"/>
        <end position="151"/>
    </location>
</feature>
<keyword evidence="6 9" id="KW-1133">Transmembrane helix</keyword>
<dbReference type="Gene3D" id="3.40.1110.10">
    <property type="entry name" value="Calcium-transporting ATPase, cytoplasmic domain N"/>
    <property type="match status" value="1"/>
</dbReference>
<dbReference type="PRINTS" id="PR00119">
    <property type="entry name" value="CATATPASE"/>
</dbReference>
<feature type="transmembrane region" description="Helical" evidence="9">
    <location>
        <begin position="901"/>
        <end position="925"/>
    </location>
</feature>
<dbReference type="Gene3D" id="2.70.150.10">
    <property type="entry name" value="Calcium-transporting ATPase, cytoplasmic transduction domain A"/>
    <property type="match status" value="1"/>
</dbReference>
<proteinExistence type="predicted"/>
<evidence type="ECO:0000256" key="6">
    <source>
        <dbReference type="ARBA" id="ARBA00022989"/>
    </source>
</evidence>
<organism evidence="11 12">
    <name type="scientific">Acrobeloides nanus</name>
    <dbReference type="NCBI Taxonomy" id="290746"/>
    <lineage>
        <taxon>Eukaryota</taxon>
        <taxon>Metazoa</taxon>
        <taxon>Ecdysozoa</taxon>
        <taxon>Nematoda</taxon>
        <taxon>Chromadorea</taxon>
        <taxon>Rhabditida</taxon>
        <taxon>Tylenchina</taxon>
        <taxon>Cephalobomorpha</taxon>
        <taxon>Cephaloboidea</taxon>
        <taxon>Cephalobidae</taxon>
        <taxon>Acrobeloides</taxon>
    </lineage>
</organism>
<keyword evidence="11" id="KW-1185">Reference proteome</keyword>
<dbReference type="PANTHER" id="PTHR43294">
    <property type="entry name" value="SODIUM/POTASSIUM-TRANSPORTING ATPASE SUBUNIT ALPHA"/>
    <property type="match status" value="1"/>
</dbReference>
<comment type="subcellular location">
    <subcellularLocation>
        <location evidence="1">Cell membrane</location>
        <topology evidence="1">Multi-pass membrane protein</topology>
    </subcellularLocation>
</comment>
<keyword evidence="4" id="KW-0547">Nucleotide-binding</keyword>
<feature type="transmembrane region" description="Helical" evidence="9">
    <location>
        <begin position="105"/>
        <end position="123"/>
    </location>
</feature>
<name>A0A914DN19_9BILA</name>
<dbReference type="Gene3D" id="3.40.50.1000">
    <property type="entry name" value="HAD superfamily/HAD-like"/>
    <property type="match status" value="1"/>
</dbReference>
<evidence type="ECO:0000256" key="2">
    <source>
        <dbReference type="ARBA" id="ARBA00022475"/>
    </source>
</evidence>
<dbReference type="PANTHER" id="PTHR43294:SF21">
    <property type="entry name" value="CATION TRANSPORTING ATPASE"/>
    <property type="match status" value="1"/>
</dbReference>
<evidence type="ECO:0000256" key="4">
    <source>
        <dbReference type="ARBA" id="ARBA00022741"/>
    </source>
</evidence>
<dbReference type="InterPro" id="IPR023298">
    <property type="entry name" value="ATPase_P-typ_TM_dom_sf"/>
</dbReference>
<dbReference type="SUPFAM" id="SSF81653">
    <property type="entry name" value="Calcium ATPase, transduction domain A"/>
    <property type="match status" value="1"/>
</dbReference>
<dbReference type="Proteomes" id="UP000887540">
    <property type="component" value="Unplaced"/>
</dbReference>
<dbReference type="GO" id="GO:0016887">
    <property type="term" value="F:ATP hydrolysis activity"/>
    <property type="evidence" value="ECO:0007669"/>
    <property type="project" value="InterPro"/>
</dbReference>
<dbReference type="GO" id="GO:0036376">
    <property type="term" value="P:sodium ion export across plasma membrane"/>
    <property type="evidence" value="ECO:0007669"/>
    <property type="project" value="TreeGrafter"/>
</dbReference>
<dbReference type="PRINTS" id="PR00121">
    <property type="entry name" value="NAKATPASE"/>
</dbReference>
<dbReference type="WBParaSite" id="ACRNAN_scaffold33.g23599.t1">
    <property type="protein sequence ID" value="ACRNAN_scaffold33.g23599.t1"/>
    <property type="gene ID" value="ACRNAN_scaffold33.g23599"/>
</dbReference>
<evidence type="ECO:0000259" key="10">
    <source>
        <dbReference type="SMART" id="SM00831"/>
    </source>
</evidence>
<evidence type="ECO:0000256" key="5">
    <source>
        <dbReference type="ARBA" id="ARBA00022840"/>
    </source>
</evidence>
<keyword evidence="3 9" id="KW-0812">Transmembrane</keyword>
<dbReference type="InterPro" id="IPR001757">
    <property type="entry name" value="P_typ_ATPase"/>
</dbReference>
<sequence length="926" mass="103069">MFIKKKRRKASIGGHAIADISEAFQQNFLKDLQMDSPITEHVMSLEQLSDLHPLSRINPDDPMKSQGLKDEEASIRLSTSDRNTIGPLASNCSQLRLFFAQFLNTFRLLLLFAALICLLIFALDPSVHLTELAMAGFLFGVLFILCFASYLQEKKTSEQLGAFQTITPQMTHVTRQGRELRVSASELVVGDLVWIRSGDRVPADIRLIYVEDLHLETSWISGEVEPLEYTDETALKGMGVFEAQNIAFKGCSCTMGQGLGVVIRTGNKTVMGTLVQMASKEKAMKSRLEVEHNRFVRLITFLSLVMATVTFLLGLFINNFQNVISTFVNGFLVIIVANVPQGLSVTLTAQLIIVARRLASYGLKLKRLDTVDTLGITTCLLTDKTGIFTTNDLRVTDVWCQRRSYAAKELIESKNSRNSADSLALIPGVGETCTVLLTIMSVCGKAQIKTSAHRKKESKVPSFRQPKLSKVDGNLSKFDALEKRPSKNIEVEFALKHKDLHENSVVGKPTDVALVKFVEQITDAQKLRDEYEVVFEVPFSGQRRYHLVIVCDKRNRSKAESDRDEVINFTLMAKGAPEEIIQRCRAIATDQGEEEIDDEVILDFEKSFLKFCTEGKSCLGFAMHEFESFADTQFFLKQNEWNFPIDGWTFVGLSAQSDPLCPNVTETTASLEHAGVRLFLVTGDHPATAEALARQVHERRKHSNHENVKSTESNGKIDFGNIDKGIDEQSRRISSNHTHSSDGESTGQKSSAYESGDITDISSDYSLENLPTSNWSYEVVHGEFIQKLTEDDWKRIFSQQFVIFARTTPIQRMHLVKKCQGAGELVTVIGDGILDAPALKQGDVGVALEAVGSAFAKEASDIILDRNNLSNIVKGIAQARLLFDNLKKTIAYTLSHLLPELLPVLMTFILGFPLGMTSIQVSWLIG</sequence>
<dbReference type="Pfam" id="PF00122">
    <property type="entry name" value="E1-E2_ATPase"/>
    <property type="match status" value="1"/>
</dbReference>
<reference evidence="12" key="1">
    <citation type="submission" date="2022-11" db="UniProtKB">
        <authorList>
            <consortium name="WormBaseParasite"/>
        </authorList>
    </citation>
    <scope>IDENTIFICATION</scope>
</reference>
<feature type="transmembrane region" description="Helical" evidence="9">
    <location>
        <begin position="329"/>
        <end position="355"/>
    </location>
</feature>
<feature type="domain" description="Cation-transporting P-type ATPase N-terminal" evidence="10">
    <location>
        <begin position="39"/>
        <end position="122"/>
    </location>
</feature>
<feature type="transmembrane region" description="Helical" evidence="9">
    <location>
        <begin position="295"/>
        <end position="317"/>
    </location>
</feature>
<dbReference type="InterPro" id="IPR023299">
    <property type="entry name" value="ATPase_P-typ_cyto_dom_N"/>
</dbReference>
<dbReference type="Gene3D" id="1.20.1110.10">
    <property type="entry name" value="Calcium-transporting ATPase, transmembrane domain"/>
    <property type="match status" value="1"/>
</dbReference>
<evidence type="ECO:0000313" key="12">
    <source>
        <dbReference type="WBParaSite" id="ACRNAN_scaffold33.g23599.t1"/>
    </source>
</evidence>
<evidence type="ECO:0000256" key="3">
    <source>
        <dbReference type="ARBA" id="ARBA00022692"/>
    </source>
</evidence>
<accession>A0A914DN19</accession>
<keyword evidence="2" id="KW-1003">Cell membrane</keyword>
<dbReference type="InterPro" id="IPR059000">
    <property type="entry name" value="ATPase_P-type_domA"/>
</dbReference>